<dbReference type="InterPro" id="IPR000847">
    <property type="entry name" value="LysR_HTH_N"/>
</dbReference>
<dbReference type="AlphaFoldDB" id="A0A7Y9W921"/>
<evidence type="ECO:0000313" key="6">
    <source>
        <dbReference type="EMBL" id="NYH16307.1"/>
    </source>
</evidence>
<name>A0A7Y9W921_9BURK</name>
<dbReference type="InterPro" id="IPR036390">
    <property type="entry name" value="WH_DNA-bd_sf"/>
</dbReference>
<keyword evidence="4" id="KW-0804">Transcription</keyword>
<dbReference type="SUPFAM" id="SSF53850">
    <property type="entry name" value="Periplasmic binding protein-like II"/>
    <property type="match status" value="1"/>
</dbReference>
<protein>
    <submittedName>
        <fullName evidence="6">DNA-binding transcriptional LysR family regulator</fullName>
    </submittedName>
</protein>
<dbReference type="PANTHER" id="PTHR30419">
    <property type="entry name" value="HTH-TYPE TRANSCRIPTIONAL REGULATOR YBHD"/>
    <property type="match status" value="1"/>
</dbReference>
<keyword evidence="3 6" id="KW-0238">DNA-binding</keyword>
<dbReference type="Gene3D" id="3.40.190.10">
    <property type="entry name" value="Periplasmic binding protein-like II"/>
    <property type="match status" value="2"/>
</dbReference>
<dbReference type="CDD" id="cd08440">
    <property type="entry name" value="PBP2_LTTR_like_4"/>
    <property type="match status" value="1"/>
</dbReference>
<dbReference type="GO" id="GO:0003700">
    <property type="term" value="F:DNA-binding transcription factor activity"/>
    <property type="evidence" value="ECO:0007669"/>
    <property type="project" value="InterPro"/>
</dbReference>
<accession>A0A7Y9W921</accession>
<keyword evidence="2" id="KW-0805">Transcription regulation</keyword>
<reference evidence="6 7" key="1">
    <citation type="submission" date="2020-07" db="EMBL/GenBank/DDBJ databases">
        <title>Exploring microbial biodiversity for novel pathways involved in the catabolism of aromatic compounds derived from lignin.</title>
        <authorList>
            <person name="Elkins J."/>
        </authorList>
    </citation>
    <scope>NUCLEOTIDE SEQUENCE [LARGE SCALE GENOMIC DNA]</scope>
    <source>
        <strain evidence="6 7">H2C3B</strain>
    </source>
</reference>
<dbReference type="PROSITE" id="PS50931">
    <property type="entry name" value="HTH_LYSR"/>
    <property type="match status" value="1"/>
</dbReference>
<comment type="similarity">
    <text evidence="1">Belongs to the LysR transcriptional regulatory family.</text>
</comment>
<evidence type="ECO:0000256" key="1">
    <source>
        <dbReference type="ARBA" id="ARBA00009437"/>
    </source>
</evidence>
<gene>
    <name evidence="6" type="ORF">GGD41_003535</name>
</gene>
<dbReference type="Proteomes" id="UP000572540">
    <property type="component" value="Unassembled WGS sequence"/>
</dbReference>
<dbReference type="GO" id="GO:0005829">
    <property type="term" value="C:cytosol"/>
    <property type="evidence" value="ECO:0007669"/>
    <property type="project" value="TreeGrafter"/>
</dbReference>
<dbReference type="Pfam" id="PF00126">
    <property type="entry name" value="HTH_1"/>
    <property type="match status" value="1"/>
</dbReference>
<organism evidence="6 7">
    <name type="scientific">Paraburkholderia bryophila</name>
    <dbReference type="NCBI Taxonomy" id="420952"/>
    <lineage>
        <taxon>Bacteria</taxon>
        <taxon>Pseudomonadati</taxon>
        <taxon>Pseudomonadota</taxon>
        <taxon>Betaproteobacteria</taxon>
        <taxon>Burkholderiales</taxon>
        <taxon>Burkholderiaceae</taxon>
        <taxon>Paraburkholderia</taxon>
    </lineage>
</organism>
<proteinExistence type="inferred from homology"/>
<sequence>MSDLPVPVTQFNLRLLQTFMLVADSLSFREAAEQTHRSQSAVSTQIKQLETQLGITLLHRTTRSVVLTPEGRELLEGTKRAMHEVNLGLRKIRESTDIKRGRVSLACSPSVAANRLPQILATFKKVHPGVHISLMEQHSADIFHMVRQGDADFGIGPLVDTVDDDICFEPILDDRIMALVPRALLASTRKTISLKELVTMPLLLHTPGSAMRRMIESAIDAQSLKFDNNYQCMQMQTLVSMAVAGMGVAVLPQSVLKGVTASSTQTLRLVEPSLTRQVCLITMRGRSLSPAAAQLAQMVRDLIDDTAKPARRRTASPAH</sequence>
<dbReference type="InterPro" id="IPR050950">
    <property type="entry name" value="HTH-type_LysR_regulators"/>
</dbReference>
<dbReference type="SUPFAM" id="SSF46785">
    <property type="entry name" value="Winged helix' DNA-binding domain"/>
    <property type="match status" value="1"/>
</dbReference>
<evidence type="ECO:0000256" key="2">
    <source>
        <dbReference type="ARBA" id="ARBA00023015"/>
    </source>
</evidence>
<dbReference type="EMBL" id="JACCAU010000001">
    <property type="protein sequence ID" value="NYH16307.1"/>
    <property type="molecule type" value="Genomic_DNA"/>
</dbReference>
<dbReference type="Pfam" id="PF03466">
    <property type="entry name" value="LysR_substrate"/>
    <property type="match status" value="1"/>
</dbReference>
<dbReference type="PRINTS" id="PR00039">
    <property type="entry name" value="HTHLYSR"/>
</dbReference>
<dbReference type="PANTHER" id="PTHR30419:SF8">
    <property type="entry name" value="NITROGEN ASSIMILATION TRANSCRIPTIONAL ACTIVATOR-RELATED"/>
    <property type="match status" value="1"/>
</dbReference>
<comment type="caution">
    <text evidence="6">The sequence shown here is derived from an EMBL/GenBank/DDBJ whole genome shotgun (WGS) entry which is preliminary data.</text>
</comment>
<dbReference type="InterPro" id="IPR036388">
    <property type="entry name" value="WH-like_DNA-bd_sf"/>
</dbReference>
<evidence type="ECO:0000256" key="3">
    <source>
        <dbReference type="ARBA" id="ARBA00023125"/>
    </source>
</evidence>
<evidence type="ECO:0000259" key="5">
    <source>
        <dbReference type="PROSITE" id="PS50931"/>
    </source>
</evidence>
<feature type="domain" description="HTH lysR-type" evidence="5">
    <location>
        <begin position="11"/>
        <end position="68"/>
    </location>
</feature>
<evidence type="ECO:0000313" key="7">
    <source>
        <dbReference type="Proteomes" id="UP000572540"/>
    </source>
</evidence>
<dbReference type="GO" id="GO:0003677">
    <property type="term" value="F:DNA binding"/>
    <property type="evidence" value="ECO:0007669"/>
    <property type="project" value="UniProtKB-KW"/>
</dbReference>
<dbReference type="RefSeq" id="WP_373565707.1">
    <property type="nucleotide sequence ID" value="NZ_JACCAU010000001.1"/>
</dbReference>
<evidence type="ECO:0000256" key="4">
    <source>
        <dbReference type="ARBA" id="ARBA00023163"/>
    </source>
</evidence>
<dbReference type="Gene3D" id="1.10.10.10">
    <property type="entry name" value="Winged helix-like DNA-binding domain superfamily/Winged helix DNA-binding domain"/>
    <property type="match status" value="1"/>
</dbReference>
<dbReference type="InterPro" id="IPR005119">
    <property type="entry name" value="LysR_subst-bd"/>
</dbReference>
<dbReference type="FunFam" id="1.10.10.10:FF:000001">
    <property type="entry name" value="LysR family transcriptional regulator"/>
    <property type="match status" value="1"/>
</dbReference>